<dbReference type="SUPFAM" id="SSF53474">
    <property type="entry name" value="alpha/beta-Hydrolases"/>
    <property type="match status" value="1"/>
</dbReference>
<dbReference type="RefSeq" id="WP_386056850.1">
    <property type="nucleotide sequence ID" value="NZ_JBHTKL010000001.1"/>
</dbReference>
<keyword evidence="5" id="KW-1185">Reference proteome</keyword>
<gene>
    <name evidence="4" type="ORF">ACFQ2J_04145</name>
</gene>
<proteinExistence type="predicted"/>
<evidence type="ECO:0000259" key="3">
    <source>
        <dbReference type="Pfam" id="PF00326"/>
    </source>
</evidence>
<dbReference type="InterPro" id="IPR001375">
    <property type="entry name" value="Peptidase_S9_cat"/>
</dbReference>
<dbReference type="InterPro" id="IPR029058">
    <property type="entry name" value="AB_hydrolase_fold"/>
</dbReference>
<feature type="domain" description="Peptidase S9 prolyl oligopeptidase catalytic" evidence="3">
    <location>
        <begin position="452"/>
        <end position="661"/>
    </location>
</feature>
<evidence type="ECO:0000256" key="2">
    <source>
        <dbReference type="ARBA" id="ARBA00022825"/>
    </source>
</evidence>
<reference evidence="5" key="1">
    <citation type="journal article" date="2019" name="Int. J. Syst. Evol. Microbiol.">
        <title>The Global Catalogue of Microorganisms (GCM) 10K type strain sequencing project: providing services to taxonomists for standard genome sequencing and annotation.</title>
        <authorList>
            <consortium name="The Broad Institute Genomics Platform"/>
            <consortium name="The Broad Institute Genome Sequencing Center for Infectious Disease"/>
            <person name="Wu L."/>
            <person name="Ma J."/>
        </authorList>
    </citation>
    <scope>NUCLEOTIDE SEQUENCE [LARGE SCALE GENOMIC DNA]</scope>
    <source>
        <strain evidence="5">CCUG 56607</strain>
    </source>
</reference>
<evidence type="ECO:0000313" key="4">
    <source>
        <dbReference type="EMBL" id="MFD1018385.1"/>
    </source>
</evidence>
<dbReference type="EMBL" id="JBHTKL010000001">
    <property type="protein sequence ID" value="MFD1018385.1"/>
    <property type="molecule type" value="Genomic_DNA"/>
</dbReference>
<dbReference type="Gene3D" id="3.40.50.1820">
    <property type="entry name" value="alpha/beta hydrolase"/>
    <property type="match status" value="1"/>
</dbReference>
<comment type="caution">
    <text evidence="4">The sequence shown here is derived from an EMBL/GenBank/DDBJ whole genome shotgun (WGS) entry which is preliminary data.</text>
</comment>
<protein>
    <submittedName>
        <fullName evidence="4">S9 family peptidase</fullName>
    </submittedName>
</protein>
<keyword evidence="2" id="KW-0645">Protease</keyword>
<evidence type="ECO:0000313" key="5">
    <source>
        <dbReference type="Proteomes" id="UP001596990"/>
    </source>
</evidence>
<dbReference type="PANTHER" id="PTHR42776">
    <property type="entry name" value="SERINE PEPTIDASE S9 FAMILY MEMBER"/>
    <property type="match status" value="1"/>
</dbReference>
<dbReference type="Gene3D" id="2.120.10.30">
    <property type="entry name" value="TolB, C-terminal domain"/>
    <property type="match status" value="2"/>
</dbReference>
<dbReference type="InterPro" id="IPR011042">
    <property type="entry name" value="6-blade_b-propeller_TolB-like"/>
</dbReference>
<name>A0ABW3KZM5_9BACI</name>
<dbReference type="Pfam" id="PF00326">
    <property type="entry name" value="Peptidase_S9"/>
    <property type="match status" value="1"/>
</dbReference>
<dbReference type="Pfam" id="PF07676">
    <property type="entry name" value="PD40"/>
    <property type="match status" value="4"/>
</dbReference>
<keyword evidence="1" id="KW-0378">Hydrolase</keyword>
<organism evidence="4 5">
    <name type="scientific">Thalassobacillus hwangdonensis</name>
    <dbReference type="NCBI Taxonomy" id="546108"/>
    <lineage>
        <taxon>Bacteria</taxon>
        <taxon>Bacillati</taxon>
        <taxon>Bacillota</taxon>
        <taxon>Bacilli</taxon>
        <taxon>Bacillales</taxon>
        <taxon>Bacillaceae</taxon>
        <taxon>Thalassobacillus</taxon>
    </lineage>
</organism>
<sequence length="661" mass="75047">MSKDKRTITKEDLFEIRSITNPVWSPDGKGMLTVITEMDKEADNYFSNLFHYDKNSRAMKQWTFGKDKNFCPKWSPDGESIAFISTRSDSAQLYLLPVSGGEAEKVTDLPNGITNFIWSPDGKKLAVQASLKPDEGFDSTTEKKEDKKDEPSSVVIDRMKYKADGSGLLNDQDSRIALFDLHNRTFVPLTDSGHSYHLFAWSPDGNALIYAGDEAEDKDFSFNSELFLHQLDQNERIQLHTEPGYISGASWSPNGQKLAVTFHGRTYENATHADILLFDMETDAVHNLTEAFEVPIGDFMSADVQQGASLPGIIWQNEESLYFTASQSGSTVLYFANLDGEIYPAWQEDHYIYGYDLDQETQTIAATVSTPTSPGELYMLNVPTGETEQLTTYHADWLDEVQLSIPESFVFKSVDSWDVQGWIMKPANFEEGKKYPLVYQVHGGPHMMYGYGFMHEMQLLAANGYAVAYINPRGSQGYNQAFVDAVRGDYGGKDYQDIMNGLDYILECYDFIDEERLGLTGGSYGGFMTNWIIGHTGRFKTAVTQRCISNWISFYGVSDIGYYFSEWQIKAELDDIETLWRHSPIAYVDDMNTPLLIIHSENDHRCPIEQSEQLFIAMKRKGKTAQFVRVPDADHNLSRSGKPSLRLERLDHITRWFEEKL</sequence>
<keyword evidence="2" id="KW-0720">Serine protease</keyword>
<dbReference type="SUPFAM" id="SSF82171">
    <property type="entry name" value="DPP6 N-terminal domain-like"/>
    <property type="match status" value="1"/>
</dbReference>
<dbReference type="Proteomes" id="UP001596990">
    <property type="component" value="Unassembled WGS sequence"/>
</dbReference>
<evidence type="ECO:0000256" key="1">
    <source>
        <dbReference type="ARBA" id="ARBA00022801"/>
    </source>
</evidence>
<dbReference type="InterPro" id="IPR011659">
    <property type="entry name" value="WD40"/>
</dbReference>
<accession>A0ABW3KZM5</accession>
<dbReference type="PANTHER" id="PTHR42776:SF27">
    <property type="entry name" value="DIPEPTIDYL PEPTIDASE FAMILY MEMBER 6"/>
    <property type="match status" value="1"/>
</dbReference>